<reference evidence="1 2" key="1">
    <citation type="journal article" date="2016" name="Nat. Commun.">
        <title>Thousands of microbial genomes shed light on interconnected biogeochemical processes in an aquifer system.</title>
        <authorList>
            <person name="Anantharaman K."/>
            <person name="Brown C.T."/>
            <person name="Hug L.A."/>
            <person name="Sharon I."/>
            <person name="Castelle C.J."/>
            <person name="Probst A.J."/>
            <person name="Thomas B.C."/>
            <person name="Singh A."/>
            <person name="Wilkins M.J."/>
            <person name="Karaoz U."/>
            <person name="Brodie E.L."/>
            <person name="Williams K.H."/>
            <person name="Hubbard S.S."/>
            <person name="Banfield J.F."/>
        </authorList>
    </citation>
    <scope>NUCLEOTIDE SEQUENCE [LARGE SCALE GENOMIC DNA]</scope>
</reference>
<gene>
    <name evidence="1" type="ORF">A2841_03630</name>
</gene>
<dbReference type="AlphaFoldDB" id="A0A1F6C2M2"/>
<organism evidence="1 2">
    <name type="scientific">Candidatus Kaiserbacteria bacterium RIFCSPHIGHO2_01_FULL_48_10</name>
    <dbReference type="NCBI Taxonomy" id="1798476"/>
    <lineage>
        <taxon>Bacteria</taxon>
        <taxon>Candidatus Kaiseribacteriota</taxon>
    </lineage>
</organism>
<name>A0A1F6C2M2_9BACT</name>
<evidence type="ECO:0000313" key="1">
    <source>
        <dbReference type="EMBL" id="OGG43328.1"/>
    </source>
</evidence>
<proteinExistence type="predicted"/>
<accession>A0A1F6C2M2</accession>
<comment type="caution">
    <text evidence="1">The sequence shown here is derived from an EMBL/GenBank/DDBJ whole genome shotgun (WGS) entry which is preliminary data.</text>
</comment>
<dbReference type="EMBL" id="MFKP01000044">
    <property type="protein sequence ID" value="OGG43328.1"/>
    <property type="molecule type" value="Genomic_DNA"/>
</dbReference>
<sequence>MGDSLEGRMRTAVHHYMAVPKEEINSAAGLGMAGEVECINFLKAKTRTITFCRRIAHLKKRILEPKASSLYAER</sequence>
<evidence type="ECO:0000313" key="2">
    <source>
        <dbReference type="Proteomes" id="UP000178249"/>
    </source>
</evidence>
<dbReference type="Proteomes" id="UP000178249">
    <property type="component" value="Unassembled WGS sequence"/>
</dbReference>
<protein>
    <submittedName>
        <fullName evidence="1">Uncharacterized protein</fullName>
    </submittedName>
</protein>